<dbReference type="Gramene" id="ONH97255">
    <property type="protein sequence ID" value="ONH97255"/>
    <property type="gene ID" value="PRUPE_7G180000"/>
</dbReference>
<dbReference type="AlphaFoldDB" id="A0A251ND34"/>
<proteinExistence type="predicted"/>
<reference evidence="2 3" key="1">
    <citation type="journal article" date="2013" name="Nat. Genet.">
        <title>The high-quality draft genome of peach (Prunus persica) identifies unique patterns of genetic diversity, domestication and genome evolution.</title>
        <authorList>
            <consortium name="International Peach Genome Initiative"/>
            <person name="Verde I."/>
            <person name="Abbott A.G."/>
            <person name="Scalabrin S."/>
            <person name="Jung S."/>
            <person name="Shu S."/>
            <person name="Marroni F."/>
            <person name="Zhebentyayeva T."/>
            <person name="Dettori M.T."/>
            <person name="Grimwood J."/>
            <person name="Cattonaro F."/>
            <person name="Zuccolo A."/>
            <person name="Rossini L."/>
            <person name="Jenkins J."/>
            <person name="Vendramin E."/>
            <person name="Meisel L.A."/>
            <person name="Decroocq V."/>
            <person name="Sosinski B."/>
            <person name="Prochnik S."/>
            <person name="Mitros T."/>
            <person name="Policriti A."/>
            <person name="Cipriani G."/>
            <person name="Dondini L."/>
            <person name="Ficklin S."/>
            <person name="Goodstein D.M."/>
            <person name="Xuan P."/>
            <person name="Del Fabbro C."/>
            <person name="Aramini V."/>
            <person name="Copetti D."/>
            <person name="Gonzalez S."/>
            <person name="Horner D.S."/>
            <person name="Falchi R."/>
            <person name="Lucas S."/>
            <person name="Mica E."/>
            <person name="Maldonado J."/>
            <person name="Lazzari B."/>
            <person name="Bielenberg D."/>
            <person name="Pirona R."/>
            <person name="Miculan M."/>
            <person name="Barakat A."/>
            <person name="Testolin R."/>
            <person name="Stella A."/>
            <person name="Tartarini S."/>
            <person name="Tonutti P."/>
            <person name="Arus P."/>
            <person name="Orellana A."/>
            <person name="Wells C."/>
            <person name="Main D."/>
            <person name="Vizzotto G."/>
            <person name="Silva H."/>
            <person name="Salamini F."/>
            <person name="Schmutz J."/>
            <person name="Morgante M."/>
            <person name="Rokhsar D.S."/>
        </authorList>
    </citation>
    <scope>NUCLEOTIDE SEQUENCE [LARGE SCALE GENOMIC DNA]</scope>
    <source>
        <strain evidence="3">cv. Nemared</strain>
    </source>
</reference>
<accession>A0A251ND34</accession>
<organism evidence="2 3">
    <name type="scientific">Prunus persica</name>
    <name type="common">Peach</name>
    <name type="synonym">Amygdalus persica</name>
    <dbReference type="NCBI Taxonomy" id="3760"/>
    <lineage>
        <taxon>Eukaryota</taxon>
        <taxon>Viridiplantae</taxon>
        <taxon>Streptophyta</taxon>
        <taxon>Embryophyta</taxon>
        <taxon>Tracheophyta</taxon>
        <taxon>Spermatophyta</taxon>
        <taxon>Magnoliopsida</taxon>
        <taxon>eudicotyledons</taxon>
        <taxon>Gunneridae</taxon>
        <taxon>Pentapetalae</taxon>
        <taxon>rosids</taxon>
        <taxon>fabids</taxon>
        <taxon>Rosales</taxon>
        <taxon>Rosaceae</taxon>
        <taxon>Amygdaloideae</taxon>
        <taxon>Amygdaleae</taxon>
        <taxon>Prunus</taxon>
    </lineage>
</organism>
<sequence>MGLEVKVKRKKGYGKQKYSMRISRAHDDYEGLQILLYLLWYHQLCTSLEATFHLQLHFDQYISQTSSIFLSFSFLFLTNTNLKLIFASIFFFSQQL</sequence>
<name>A0A251ND34_PRUPE</name>
<keyword evidence="1" id="KW-1133">Transmembrane helix</keyword>
<evidence type="ECO:0000256" key="1">
    <source>
        <dbReference type="SAM" id="Phobius"/>
    </source>
</evidence>
<keyword evidence="3" id="KW-1185">Reference proteome</keyword>
<keyword evidence="1" id="KW-0812">Transmembrane</keyword>
<evidence type="ECO:0000313" key="2">
    <source>
        <dbReference type="EMBL" id="ONH97255.1"/>
    </source>
</evidence>
<gene>
    <name evidence="2" type="ORF">PRUPE_7G180000</name>
</gene>
<dbReference type="Proteomes" id="UP000006882">
    <property type="component" value="Chromosome G7"/>
</dbReference>
<feature type="transmembrane region" description="Helical" evidence="1">
    <location>
        <begin position="68"/>
        <end position="92"/>
    </location>
</feature>
<keyword evidence="1" id="KW-0472">Membrane</keyword>
<protein>
    <submittedName>
        <fullName evidence="2">Uncharacterized protein</fullName>
    </submittedName>
</protein>
<dbReference type="EMBL" id="CM007657">
    <property type="protein sequence ID" value="ONH97255.1"/>
    <property type="molecule type" value="Genomic_DNA"/>
</dbReference>
<evidence type="ECO:0000313" key="3">
    <source>
        <dbReference type="Proteomes" id="UP000006882"/>
    </source>
</evidence>